<reference evidence="4 5" key="1">
    <citation type="journal article" date="2019" name="Int. J. Syst. Evol. Microbiol.">
        <title>The Global Catalogue of Microorganisms (GCM) 10K type strain sequencing project: providing services to taxonomists for standard genome sequencing and annotation.</title>
        <authorList>
            <consortium name="The Broad Institute Genomics Platform"/>
            <consortium name="The Broad Institute Genome Sequencing Center for Infectious Disease"/>
            <person name="Wu L."/>
            <person name="Ma J."/>
        </authorList>
    </citation>
    <scope>NUCLEOTIDE SEQUENCE [LARGE SCALE GENOMIC DNA]</scope>
    <source>
        <strain evidence="4 5">PSR21</strain>
    </source>
</reference>
<organism evidence="4 5">
    <name type="scientific">Halomarina halobia</name>
    <dbReference type="NCBI Taxonomy" id="3033386"/>
    <lineage>
        <taxon>Archaea</taxon>
        <taxon>Methanobacteriati</taxon>
        <taxon>Methanobacteriota</taxon>
        <taxon>Stenosarchaea group</taxon>
        <taxon>Halobacteria</taxon>
        <taxon>Halobacteriales</taxon>
        <taxon>Natronomonadaceae</taxon>
        <taxon>Halomarina</taxon>
    </lineage>
</organism>
<evidence type="ECO:0000313" key="4">
    <source>
        <dbReference type="EMBL" id="MFC7319192.1"/>
    </source>
</evidence>
<proteinExistence type="predicted"/>
<evidence type="ECO:0000313" key="5">
    <source>
        <dbReference type="Proteomes" id="UP001596547"/>
    </source>
</evidence>
<gene>
    <name evidence="4" type="ORF">ACFQPE_20700</name>
</gene>
<dbReference type="GeneID" id="79318014"/>
<feature type="domain" description="Gfo/Idh/MocA-like oxidoreductase N-terminal" evidence="2">
    <location>
        <begin position="6"/>
        <end position="123"/>
    </location>
</feature>
<dbReference type="InterPro" id="IPR000683">
    <property type="entry name" value="Gfo/Idh/MocA-like_OxRdtase_N"/>
</dbReference>
<dbReference type="InterPro" id="IPR055170">
    <property type="entry name" value="GFO_IDH_MocA-like_dom"/>
</dbReference>
<feature type="domain" description="GFO/IDH/MocA-like oxidoreductase" evidence="3">
    <location>
        <begin position="131"/>
        <end position="242"/>
    </location>
</feature>
<accession>A0ABD6AG25</accession>
<dbReference type="Proteomes" id="UP001596547">
    <property type="component" value="Unassembled WGS sequence"/>
</dbReference>
<name>A0ABD6AG25_9EURY</name>
<evidence type="ECO:0000259" key="3">
    <source>
        <dbReference type="Pfam" id="PF22725"/>
    </source>
</evidence>
<dbReference type="SUPFAM" id="SSF51735">
    <property type="entry name" value="NAD(P)-binding Rossmann-fold domains"/>
    <property type="match status" value="1"/>
</dbReference>
<dbReference type="RefSeq" id="WP_276306782.1">
    <property type="nucleotide sequence ID" value="NZ_CP119994.1"/>
</dbReference>
<evidence type="ECO:0000256" key="1">
    <source>
        <dbReference type="ARBA" id="ARBA00023002"/>
    </source>
</evidence>
<dbReference type="Pfam" id="PF22725">
    <property type="entry name" value="GFO_IDH_MocA_C3"/>
    <property type="match status" value="1"/>
</dbReference>
<keyword evidence="1" id="KW-0560">Oxidoreductase</keyword>
<dbReference type="PANTHER" id="PTHR43818">
    <property type="entry name" value="BCDNA.GH03377"/>
    <property type="match status" value="1"/>
</dbReference>
<dbReference type="Gene3D" id="3.40.50.720">
    <property type="entry name" value="NAD(P)-binding Rossmann-like Domain"/>
    <property type="match status" value="1"/>
</dbReference>
<protein>
    <submittedName>
        <fullName evidence="4">Gfo/Idh/MocA family protein</fullName>
    </submittedName>
</protein>
<dbReference type="InterPro" id="IPR050463">
    <property type="entry name" value="Gfo/Idh/MocA_oxidrdct_glycsds"/>
</dbReference>
<sequence>MPRELAVGLLGVGHIGTVHLQTASTLEGVTVAAAADAVEGNRERAKRLGVRRTYDDYADLLASESLDAVVVALPPFLHADAAVAAAEAGCDVFVEKPFARTPEEGRRMLDAADAAGVSVGVDHTIRYQPEMRRLKELLDEGRLGHVPIASISRINNGPFDAPPARSKVPTWQLDPEATGGGALMDLGIHLLDVLEWFFGDLTVEHAVTDRQLNLPYEDAATVVVRGERGTTATLTCGFFQWETPPDVTSYLRLDGIADSVVSTDYVPRRFTTYAARSALENLGRRLRGDEPEYFKPTYYYQAHYWALRDFLDAVRDGESPPVGGETGLRMVEHVREAYRIADADAALVEVTE</sequence>
<dbReference type="SUPFAM" id="SSF55347">
    <property type="entry name" value="Glyceraldehyde-3-phosphate dehydrogenase-like, C-terminal domain"/>
    <property type="match status" value="1"/>
</dbReference>
<dbReference type="GO" id="GO:0016491">
    <property type="term" value="F:oxidoreductase activity"/>
    <property type="evidence" value="ECO:0007669"/>
    <property type="project" value="UniProtKB-KW"/>
</dbReference>
<comment type="caution">
    <text evidence="4">The sequence shown here is derived from an EMBL/GenBank/DDBJ whole genome shotgun (WGS) entry which is preliminary data.</text>
</comment>
<keyword evidence="5" id="KW-1185">Reference proteome</keyword>
<dbReference type="PANTHER" id="PTHR43818:SF11">
    <property type="entry name" value="BCDNA.GH03377"/>
    <property type="match status" value="1"/>
</dbReference>
<dbReference type="AlphaFoldDB" id="A0ABD6AG25"/>
<dbReference type="Pfam" id="PF01408">
    <property type="entry name" value="GFO_IDH_MocA"/>
    <property type="match status" value="1"/>
</dbReference>
<dbReference type="EMBL" id="JBHTBF010000004">
    <property type="protein sequence ID" value="MFC7319192.1"/>
    <property type="molecule type" value="Genomic_DNA"/>
</dbReference>
<dbReference type="Gene3D" id="3.30.360.10">
    <property type="entry name" value="Dihydrodipicolinate Reductase, domain 2"/>
    <property type="match status" value="1"/>
</dbReference>
<dbReference type="InterPro" id="IPR036291">
    <property type="entry name" value="NAD(P)-bd_dom_sf"/>
</dbReference>
<evidence type="ECO:0000259" key="2">
    <source>
        <dbReference type="Pfam" id="PF01408"/>
    </source>
</evidence>